<dbReference type="Pfam" id="PF03710">
    <property type="entry name" value="GlnE"/>
    <property type="match status" value="2"/>
</dbReference>
<comment type="catalytic activity">
    <reaction evidence="7">
        <text>[glutamine synthetase]-L-tyrosine + ATP = [glutamine synthetase]-O(4)-(5'-adenylyl)-L-tyrosine + diphosphate</text>
        <dbReference type="Rhea" id="RHEA:18589"/>
        <dbReference type="Rhea" id="RHEA-COMP:10660"/>
        <dbReference type="Rhea" id="RHEA-COMP:10661"/>
        <dbReference type="ChEBI" id="CHEBI:30616"/>
        <dbReference type="ChEBI" id="CHEBI:33019"/>
        <dbReference type="ChEBI" id="CHEBI:46858"/>
        <dbReference type="ChEBI" id="CHEBI:83624"/>
        <dbReference type="EC" id="2.7.7.42"/>
    </reaction>
</comment>
<comment type="similarity">
    <text evidence="7">Belongs to the GlnE family.</text>
</comment>
<evidence type="ECO:0000313" key="11">
    <source>
        <dbReference type="Proteomes" id="UP000285378"/>
    </source>
</evidence>
<dbReference type="GO" id="GO:0000287">
    <property type="term" value="F:magnesium ion binding"/>
    <property type="evidence" value="ECO:0007669"/>
    <property type="project" value="UniProtKB-UniRule"/>
</dbReference>
<dbReference type="EMBL" id="MOBX01000002">
    <property type="protein sequence ID" value="RON86290.1"/>
    <property type="molecule type" value="Genomic_DNA"/>
</dbReference>
<keyword evidence="2 7" id="KW-0548">Nucleotidyltransferase</keyword>
<evidence type="ECO:0000259" key="9">
    <source>
        <dbReference type="Pfam" id="PF08335"/>
    </source>
</evidence>
<feature type="domain" description="PII-uridylyltransferase/Glutamine-synthetase adenylyltransferase" evidence="9">
    <location>
        <begin position="315"/>
        <end position="453"/>
    </location>
</feature>
<dbReference type="FunFam" id="3.30.460.10:FF:000009">
    <property type="entry name" value="Bifunctional glutamine synthetase adenylyltransferase/adenylyl-removing enzyme"/>
    <property type="match status" value="2"/>
</dbReference>
<dbReference type="HAMAP" id="MF_00802">
    <property type="entry name" value="GlnE"/>
    <property type="match status" value="1"/>
</dbReference>
<dbReference type="SUPFAM" id="SSF81593">
    <property type="entry name" value="Nucleotidyltransferase substrate binding subunit/domain"/>
    <property type="match status" value="2"/>
</dbReference>
<dbReference type="InterPro" id="IPR023057">
    <property type="entry name" value="GlnE"/>
</dbReference>
<dbReference type="PANTHER" id="PTHR30621:SF0">
    <property type="entry name" value="BIFUNCTIONAL GLUTAMINE SYNTHETASE ADENYLYLTRANSFERASE_ADENYLYL-REMOVING ENZYME"/>
    <property type="match status" value="1"/>
</dbReference>
<comment type="cofactor">
    <cofactor evidence="7">
        <name>Mg(2+)</name>
        <dbReference type="ChEBI" id="CHEBI:18420"/>
    </cofactor>
</comment>
<evidence type="ECO:0000313" key="10">
    <source>
        <dbReference type="EMBL" id="RON86290.1"/>
    </source>
</evidence>
<evidence type="ECO:0000256" key="1">
    <source>
        <dbReference type="ARBA" id="ARBA00022679"/>
    </source>
</evidence>
<evidence type="ECO:0000256" key="7">
    <source>
        <dbReference type="HAMAP-Rule" id="MF_00802"/>
    </source>
</evidence>
<dbReference type="CDD" id="cd05401">
    <property type="entry name" value="NT_GlnE_GlnD_like"/>
    <property type="match status" value="2"/>
</dbReference>
<dbReference type="Gene3D" id="3.30.460.10">
    <property type="entry name" value="Beta Polymerase, domain 2"/>
    <property type="match status" value="2"/>
</dbReference>
<comment type="caution">
    <text evidence="10">The sequence shown here is derived from an EMBL/GenBank/DDBJ whole genome shotgun (WGS) entry which is preliminary data.</text>
</comment>
<evidence type="ECO:0000259" key="8">
    <source>
        <dbReference type="Pfam" id="PF03710"/>
    </source>
</evidence>
<dbReference type="InterPro" id="IPR005190">
    <property type="entry name" value="GlnE_rpt_dom"/>
</dbReference>
<name>A0A423MNJ1_PSEFL</name>
<keyword evidence="3 7" id="KW-0547">Nucleotide-binding</keyword>
<keyword evidence="5 7" id="KW-0460">Magnesium</keyword>
<feature type="domain" description="Glutamate-ammonia ligase adenylyltransferase repeated" evidence="8">
    <location>
        <begin position="45"/>
        <end position="294"/>
    </location>
</feature>
<feature type="domain" description="PII-uridylyltransferase/Glutamine-synthetase adenylyltransferase" evidence="9">
    <location>
        <begin position="873"/>
        <end position="947"/>
    </location>
</feature>
<comment type="function">
    <text evidence="7">Involved in the regulation of glutamine synthetase GlnA, a key enzyme in the process to assimilate ammonia. When cellular nitrogen levels are high, the C-terminal adenylyl transferase (AT) inactivates GlnA by covalent transfer of an adenylyl group from ATP to specific tyrosine residue of GlnA, thus reducing its activity. Conversely, when nitrogen levels are low, the N-terminal adenylyl removase (AR) activates GlnA by removing the adenylyl group by phosphorolysis, increasing its activity. The regulatory region of GlnE binds the signal transduction protein PII (GlnB) which indicates the nitrogen status of the cell.</text>
</comment>
<keyword evidence="6 7" id="KW-0511">Multifunctional enzyme</keyword>
<proteinExistence type="inferred from homology"/>
<evidence type="ECO:0000256" key="3">
    <source>
        <dbReference type="ARBA" id="ARBA00022741"/>
    </source>
</evidence>
<evidence type="ECO:0000256" key="5">
    <source>
        <dbReference type="ARBA" id="ARBA00022842"/>
    </source>
</evidence>
<dbReference type="Gene3D" id="1.20.120.330">
    <property type="entry name" value="Nucleotidyltransferases domain 2"/>
    <property type="match status" value="2"/>
</dbReference>
<feature type="region of interest" description="Adenylyl transferase" evidence="7">
    <location>
        <begin position="469"/>
        <end position="979"/>
    </location>
</feature>
<accession>A0A423MNJ1</accession>
<organism evidence="10 11">
    <name type="scientific">Pseudomonas fluorescens</name>
    <dbReference type="NCBI Taxonomy" id="294"/>
    <lineage>
        <taxon>Bacteria</taxon>
        <taxon>Pseudomonadati</taxon>
        <taxon>Pseudomonadota</taxon>
        <taxon>Gammaproteobacteria</taxon>
        <taxon>Pseudomonadales</taxon>
        <taxon>Pseudomonadaceae</taxon>
        <taxon>Pseudomonas</taxon>
    </lineage>
</organism>
<comment type="catalytic activity">
    <reaction evidence="7">
        <text>[glutamine synthetase]-O(4)-(5'-adenylyl)-L-tyrosine + phosphate = [glutamine synthetase]-L-tyrosine + ADP</text>
        <dbReference type="Rhea" id="RHEA:43716"/>
        <dbReference type="Rhea" id="RHEA-COMP:10660"/>
        <dbReference type="Rhea" id="RHEA-COMP:10661"/>
        <dbReference type="ChEBI" id="CHEBI:43474"/>
        <dbReference type="ChEBI" id="CHEBI:46858"/>
        <dbReference type="ChEBI" id="CHEBI:83624"/>
        <dbReference type="ChEBI" id="CHEBI:456216"/>
        <dbReference type="EC" id="2.7.7.89"/>
    </reaction>
</comment>
<feature type="region of interest" description="Adenylyl removase" evidence="7">
    <location>
        <begin position="1"/>
        <end position="458"/>
    </location>
</feature>
<dbReference type="AlphaFoldDB" id="A0A423MNJ1"/>
<dbReference type="GO" id="GO:0000820">
    <property type="term" value="P:regulation of glutamine family amino acid metabolic process"/>
    <property type="evidence" value="ECO:0007669"/>
    <property type="project" value="UniProtKB-UniRule"/>
</dbReference>
<dbReference type="InterPro" id="IPR043519">
    <property type="entry name" value="NT_sf"/>
</dbReference>
<dbReference type="Gene3D" id="1.20.120.1510">
    <property type="match status" value="1"/>
</dbReference>
<evidence type="ECO:0000256" key="6">
    <source>
        <dbReference type="ARBA" id="ARBA00023268"/>
    </source>
</evidence>
<dbReference type="GO" id="GO:0008882">
    <property type="term" value="F:[glutamate-ammonia-ligase] adenylyltransferase activity"/>
    <property type="evidence" value="ECO:0007669"/>
    <property type="project" value="UniProtKB-UniRule"/>
</dbReference>
<dbReference type="PANTHER" id="PTHR30621">
    <property type="entry name" value="GLUTAMINE SYNTHETASE ADENYLYLTRANSFERASE"/>
    <property type="match status" value="1"/>
</dbReference>
<dbReference type="GO" id="GO:0005829">
    <property type="term" value="C:cytosol"/>
    <property type="evidence" value="ECO:0007669"/>
    <property type="project" value="TreeGrafter"/>
</dbReference>
<dbReference type="OrthoDB" id="9759366at2"/>
<dbReference type="Pfam" id="PF08335">
    <property type="entry name" value="GlnD_UR_UTase"/>
    <property type="match status" value="2"/>
</dbReference>
<reference evidence="10 11" key="1">
    <citation type="submission" date="2016-10" db="EMBL/GenBank/DDBJ databases">
        <title>Comparative genome analysis of multiple Pseudomonas spp. focuses on biocontrol and plant growth promoting traits.</title>
        <authorList>
            <person name="Tao X.-Y."/>
            <person name="Taylor C.G."/>
        </authorList>
    </citation>
    <scope>NUCLEOTIDE SEQUENCE [LARGE SCALE GENOMIC DNA]</scope>
    <source>
        <strain evidence="10 11">28B5</strain>
    </source>
</reference>
<dbReference type="InterPro" id="IPR013546">
    <property type="entry name" value="PII_UdlTrfase/GS_AdlTrfase"/>
</dbReference>
<dbReference type="GO" id="GO:0047388">
    <property type="term" value="F:[glutamine synthetase]-adenylyl-L-tyrosine phosphorylase activity"/>
    <property type="evidence" value="ECO:0007669"/>
    <property type="project" value="UniProtKB-EC"/>
</dbReference>
<keyword evidence="1 7" id="KW-0808">Transferase</keyword>
<dbReference type="RefSeq" id="WP_123448341.1">
    <property type="nucleotide sequence ID" value="NZ_MOBX01000002.1"/>
</dbReference>
<dbReference type="SUPFAM" id="SSF81301">
    <property type="entry name" value="Nucleotidyltransferase"/>
    <property type="match status" value="2"/>
</dbReference>
<dbReference type="FunFam" id="1.20.120.330:FF:000005">
    <property type="entry name" value="Bifunctional glutamine synthetase adenylyltransferase/adenylyl-removing enzyme"/>
    <property type="match status" value="1"/>
</dbReference>
<evidence type="ECO:0000256" key="2">
    <source>
        <dbReference type="ARBA" id="ARBA00022695"/>
    </source>
</evidence>
<dbReference type="GO" id="GO:0005524">
    <property type="term" value="F:ATP binding"/>
    <property type="evidence" value="ECO:0007669"/>
    <property type="project" value="UniProtKB-UniRule"/>
</dbReference>
<evidence type="ECO:0000256" key="4">
    <source>
        <dbReference type="ARBA" id="ARBA00022840"/>
    </source>
</evidence>
<protein>
    <recommendedName>
        <fullName evidence="7">Bifunctional glutamine synthetase adenylyltransferase/adenylyl-removing enzyme</fullName>
    </recommendedName>
    <alternativeName>
        <fullName evidence="7">ATP:glutamine synthetase adenylyltransferase</fullName>
    </alternativeName>
    <alternativeName>
        <fullName evidence="7">ATase</fullName>
    </alternativeName>
    <domain>
        <recommendedName>
            <fullName evidence="7">Glutamine synthetase adenylyl-L-tyrosine phosphorylase</fullName>
            <ecNumber evidence="7">2.7.7.89</ecNumber>
        </recommendedName>
        <alternativeName>
            <fullName evidence="7">Adenylyl removase</fullName>
            <shortName evidence="7">AR</shortName>
            <shortName evidence="7">AT-N</shortName>
        </alternativeName>
    </domain>
    <domain>
        <recommendedName>
            <fullName evidence="7">Glutamine synthetase adenylyl transferase</fullName>
            <ecNumber evidence="7">2.7.7.42</ecNumber>
        </recommendedName>
        <alternativeName>
            <fullName evidence="7">Adenylyl transferase</fullName>
            <shortName evidence="7">AT</shortName>
            <shortName evidence="7">AT-C</shortName>
        </alternativeName>
    </domain>
</protein>
<sequence length="979" mass="109470">MTLPVLAELPAILLPLVTRSEQSFRTAVAALEDDHGFSTWTPERWAQFARVTAASEFVIEQSVRDPLMLLSLVQSGELDRPFAPGELCAQIAAAVNAAQSEDELGRALRRQRARHQVRIIWRDLTRQADLVQTCRDLSDMADATIDQAYQWLYSRHCEQFGTPTGRRSGLPQQMVILGMGKLGAVELNLSSDIDLIFAYPEGGETVGVKRSLDNQEFFIRLGQRLIKALDPMTVDGFVFRVDMRLRPYGSSGALVLSFNALEQYYQDQGRDWERYAMIKARVVAGDQVAGAQLLDMLRPFVYRRYLDFSAIEALRTMKQLIQQEVRRKGMADNIKLGSGGIREVEFIAQAFQLIHGGRDLSLQQRPLLKVLSTLEGQGYLPPAVISELREGYEFLRYTEHAIQAIADRQTQMLPDGAQDQARIAFMLGFADWDAFHEKLMFWRGRVAWHFAQVIADPDEDEGAESEVVVGGEWLPLWEEAQDEEAACRQLEEGGFADAGKALKALAGLRSSPQLRAMQRLGRERLDAFIPRLLAQAVEHADPDLVLERVLPLVEAVARRSAYLVLLTENPGALRRLLTLCAASPWIAEQITRFPLLLDELLNEGRLFKPPLAPELAAELRERLTRIPEDDLEQQMEALRHFKLAHRLRVAASEIAGSLPLMKVSDYLTWLAEAILEQVLALAWRQTVAKYGTPLRTDGTLCDPGFIIVGYGKVGGLELGHGSDLDLVFIHDGDPQAETDGPKSIDGAQFFTRLGQRIIHLLTAQTNSGQLYEVDMRLRPSGASGLLVSSLGAFARYQENEAWTWEHQALVRARVLVGSQDVGQAFEKVRAQILGKARDLAKLQQEVSEMRAKMRDNLGTKSTAAGTAANAFDATAPFDLKQDAGGIVDIEFMVQYAALAWSQSHPPLLRWTDNIRILEELEHEGLMPAEDASLLREAYKAYRSAAHRQALQKDAGVIPGDQFADERRQVLRIWRELGLS</sequence>
<dbReference type="EC" id="2.7.7.89" evidence="7"/>
<dbReference type="Proteomes" id="UP000285378">
    <property type="component" value="Unassembled WGS sequence"/>
</dbReference>
<dbReference type="NCBIfam" id="NF008292">
    <property type="entry name" value="PRK11072.1"/>
    <property type="match status" value="1"/>
</dbReference>
<gene>
    <name evidence="7" type="primary">glnE</name>
    <name evidence="10" type="ORF">BK670_01570</name>
</gene>
<dbReference type="EC" id="2.7.7.42" evidence="7"/>
<feature type="domain" description="Glutamate-ammonia ligase adenylyltransferase repeated" evidence="8">
    <location>
        <begin position="574"/>
        <end position="827"/>
    </location>
</feature>
<keyword evidence="4 7" id="KW-0067">ATP-binding</keyword>